<evidence type="ECO:0000313" key="3">
    <source>
        <dbReference type="EMBL" id="GAA4418911.1"/>
    </source>
</evidence>
<feature type="region of interest" description="Disordered" evidence="1">
    <location>
        <begin position="1"/>
        <end position="20"/>
    </location>
</feature>
<feature type="transmembrane region" description="Helical" evidence="2">
    <location>
        <begin position="26"/>
        <end position="49"/>
    </location>
</feature>
<sequence length="209" mass="20915">MGRGRPAATPQGQATAQRGERRRRSVMIRLSLACCLLIVPALVGTMASWRASGSAQVGAIEMGTLDLQVDGDLAGTGGTATRTWSATNLVPGQYQAFGAEVRNTGDAAFTYGLTVAAGSTWGYGDGVVEVSAFLGAAQADGTCTGSSIGSPRTVPANAPIFAARPLPTAAGGTAEPLCVRVGLVPTAPSSAQGSSGTLTLTFTATQVAP</sequence>
<dbReference type="EMBL" id="BAABGN010000002">
    <property type="protein sequence ID" value="GAA4418911.1"/>
    <property type="molecule type" value="Genomic_DNA"/>
</dbReference>
<name>A0ABP8KY93_9MICO</name>
<protein>
    <recommendedName>
        <fullName evidence="5">Ribosomally synthesized peptide with SipW-like signal peptide</fullName>
    </recommendedName>
</protein>
<keyword evidence="2" id="KW-1133">Transmembrane helix</keyword>
<keyword evidence="2" id="KW-0812">Transmembrane</keyword>
<evidence type="ECO:0000256" key="1">
    <source>
        <dbReference type="SAM" id="MobiDB-lite"/>
    </source>
</evidence>
<keyword evidence="4" id="KW-1185">Reference proteome</keyword>
<feature type="compositionally biased region" description="Low complexity" evidence="1">
    <location>
        <begin position="1"/>
        <end position="17"/>
    </location>
</feature>
<evidence type="ECO:0008006" key="5">
    <source>
        <dbReference type="Google" id="ProtNLM"/>
    </source>
</evidence>
<organism evidence="3 4">
    <name type="scientific">Georgenia halophila</name>
    <dbReference type="NCBI Taxonomy" id="620889"/>
    <lineage>
        <taxon>Bacteria</taxon>
        <taxon>Bacillati</taxon>
        <taxon>Actinomycetota</taxon>
        <taxon>Actinomycetes</taxon>
        <taxon>Micrococcales</taxon>
        <taxon>Bogoriellaceae</taxon>
        <taxon>Georgenia</taxon>
    </lineage>
</organism>
<gene>
    <name evidence="3" type="ORF">GCM10023169_09040</name>
</gene>
<reference evidence="4" key="1">
    <citation type="journal article" date="2019" name="Int. J. Syst. Evol. Microbiol.">
        <title>The Global Catalogue of Microorganisms (GCM) 10K type strain sequencing project: providing services to taxonomists for standard genome sequencing and annotation.</title>
        <authorList>
            <consortium name="The Broad Institute Genomics Platform"/>
            <consortium name="The Broad Institute Genome Sequencing Center for Infectious Disease"/>
            <person name="Wu L."/>
            <person name="Ma J."/>
        </authorList>
    </citation>
    <scope>NUCLEOTIDE SEQUENCE [LARGE SCALE GENOMIC DNA]</scope>
    <source>
        <strain evidence="4">JCM 17810</strain>
    </source>
</reference>
<evidence type="ECO:0000256" key="2">
    <source>
        <dbReference type="SAM" id="Phobius"/>
    </source>
</evidence>
<accession>A0ABP8KY93</accession>
<dbReference type="Proteomes" id="UP001500622">
    <property type="component" value="Unassembled WGS sequence"/>
</dbReference>
<keyword evidence="2" id="KW-0472">Membrane</keyword>
<evidence type="ECO:0000313" key="4">
    <source>
        <dbReference type="Proteomes" id="UP001500622"/>
    </source>
</evidence>
<comment type="caution">
    <text evidence="3">The sequence shown here is derived from an EMBL/GenBank/DDBJ whole genome shotgun (WGS) entry which is preliminary data.</text>
</comment>
<proteinExistence type="predicted"/>